<accession>A0A1Y5PQH5</accession>
<dbReference type="GO" id="GO:0003677">
    <property type="term" value="F:DNA binding"/>
    <property type="evidence" value="ECO:0007669"/>
    <property type="project" value="UniProtKB-KW"/>
</dbReference>
<dbReference type="CDD" id="cd00093">
    <property type="entry name" value="HTH_XRE"/>
    <property type="match status" value="1"/>
</dbReference>
<sequence>MDLKDVLATNLRRIRNERGKTQEEMAHILGISSRYLGSIERARVSPSVSLLGKFAVALKVDPCHLIQRQ</sequence>
<dbReference type="Gene3D" id="1.10.260.40">
    <property type="entry name" value="lambda repressor-like DNA-binding domains"/>
    <property type="match status" value="1"/>
</dbReference>
<organism evidence="5">
    <name type="scientific">uncultured Sphingopyxis sp</name>
    <dbReference type="NCBI Taxonomy" id="310581"/>
    <lineage>
        <taxon>Bacteria</taxon>
        <taxon>Pseudomonadati</taxon>
        <taxon>Pseudomonadota</taxon>
        <taxon>Alphaproteobacteria</taxon>
        <taxon>Sphingomonadales</taxon>
        <taxon>Sphingomonadaceae</taxon>
        <taxon>Sphingopyxis</taxon>
        <taxon>environmental samples</taxon>
    </lineage>
</organism>
<evidence type="ECO:0000256" key="1">
    <source>
        <dbReference type="ARBA" id="ARBA00023015"/>
    </source>
</evidence>
<dbReference type="PROSITE" id="PS50943">
    <property type="entry name" value="HTH_CROC1"/>
    <property type="match status" value="1"/>
</dbReference>
<evidence type="ECO:0000256" key="2">
    <source>
        <dbReference type="ARBA" id="ARBA00023125"/>
    </source>
</evidence>
<dbReference type="GO" id="GO:0005829">
    <property type="term" value="C:cytosol"/>
    <property type="evidence" value="ECO:0007669"/>
    <property type="project" value="TreeGrafter"/>
</dbReference>
<dbReference type="SUPFAM" id="SSF47413">
    <property type="entry name" value="lambda repressor-like DNA-binding domains"/>
    <property type="match status" value="1"/>
</dbReference>
<gene>
    <name evidence="5" type="ORF">SPPYR_1158</name>
</gene>
<dbReference type="GO" id="GO:0003700">
    <property type="term" value="F:DNA-binding transcription factor activity"/>
    <property type="evidence" value="ECO:0007669"/>
    <property type="project" value="TreeGrafter"/>
</dbReference>
<keyword evidence="2" id="KW-0238">DNA-binding</keyword>
<dbReference type="KEGG" id="sphu:SPPYR_1158"/>
<protein>
    <submittedName>
        <fullName evidence="5">Transcriptional regulator</fullName>
    </submittedName>
</protein>
<dbReference type="SMART" id="SM00530">
    <property type="entry name" value="HTH_XRE"/>
    <property type="match status" value="1"/>
</dbReference>
<dbReference type="InterPro" id="IPR050807">
    <property type="entry name" value="TransReg_Diox_bact_type"/>
</dbReference>
<proteinExistence type="predicted"/>
<dbReference type="RefSeq" id="WP_295325032.1">
    <property type="nucleotide sequence ID" value="NZ_LT598653.1"/>
</dbReference>
<reference evidence="5" key="1">
    <citation type="submission" date="2016-03" db="EMBL/GenBank/DDBJ databases">
        <authorList>
            <person name="Ploux O."/>
        </authorList>
    </citation>
    <scope>NUCLEOTIDE SEQUENCE</scope>
    <source>
        <strain evidence="5">UC10</strain>
    </source>
</reference>
<dbReference type="InterPro" id="IPR010982">
    <property type="entry name" value="Lambda_DNA-bd_dom_sf"/>
</dbReference>
<dbReference type="PANTHER" id="PTHR46797:SF23">
    <property type="entry name" value="HTH-TYPE TRANSCRIPTIONAL REGULATOR SUTR"/>
    <property type="match status" value="1"/>
</dbReference>
<dbReference type="AlphaFoldDB" id="A0A1Y5PQH5"/>
<dbReference type="EMBL" id="LT598653">
    <property type="protein sequence ID" value="SBV32278.1"/>
    <property type="molecule type" value="Genomic_DNA"/>
</dbReference>
<evidence type="ECO:0000313" key="5">
    <source>
        <dbReference type="EMBL" id="SBV32278.1"/>
    </source>
</evidence>
<name>A0A1Y5PQH5_9SPHN</name>
<keyword evidence="1" id="KW-0805">Transcription regulation</keyword>
<evidence type="ECO:0000259" key="4">
    <source>
        <dbReference type="PROSITE" id="PS50943"/>
    </source>
</evidence>
<dbReference type="PANTHER" id="PTHR46797">
    <property type="entry name" value="HTH-TYPE TRANSCRIPTIONAL REGULATOR"/>
    <property type="match status" value="1"/>
</dbReference>
<feature type="domain" description="HTH cro/C1-type" evidence="4">
    <location>
        <begin position="11"/>
        <end position="65"/>
    </location>
</feature>
<dbReference type="Pfam" id="PF01381">
    <property type="entry name" value="HTH_3"/>
    <property type="match status" value="1"/>
</dbReference>
<keyword evidence="3" id="KW-0804">Transcription</keyword>
<evidence type="ECO:0000256" key="3">
    <source>
        <dbReference type="ARBA" id="ARBA00023163"/>
    </source>
</evidence>
<dbReference type="InterPro" id="IPR001387">
    <property type="entry name" value="Cro/C1-type_HTH"/>
</dbReference>